<dbReference type="InterPro" id="IPR036388">
    <property type="entry name" value="WH-like_DNA-bd_sf"/>
</dbReference>
<dbReference type="SMART" id="SM00531">
    <property type="entry name" value="TFIIE"/>
    <property type="match status" value="1"/>
</dbReference>
<comment type="function">
    <text evidence="4">Transcription factor that plays a role in the activation of archaeal genes transcribed by RNA polymerase. Facilitates transcription initiation by enhancing TATA-box recognition by TATA-box-binding protein (Tbp), and transcription factor B (Tfb) and RNA polymerase recruitment. Not absolutely required for transcription in vitro, but particularly important in cases where Tbp or Tfb function is not optimal. It dynamically alters the nucleic acid-binding properties of RNA polymerases by stabilizing the initiation complex and destabilizing elongation complexes. Seems to translocate with the RNA polymerase following initiation and acts by binding to the non template strand of the transcription bubble in elongation complexes.</text>
</comment>
<comment type="caution">
    <text evidence="6">The sequence shown here is derived from an EMBL/GenBank/DDBJ whole genome shotgun (WGS) entry which is preliminary data.</text>
</comment>
<dbReference type="GO" id="GO:0006355">
    <property type="term" value="P:regulation of DNA-templated transcription"/>
    <property type="evidence" value="ECO:0007669"/>
    <property type="project" value="InterPro"/>
</dbReference>
<proteinExistence type="inferred from homology"/>
<dbReference type="Pfam" id="PF02002">
    <property type="entry name" value="TFIIE_alpha"/>
    <property type="match status" value="1"/>
</dbReference>
<dbReference type="InterPro" id="IPR036390">
    <property type="entry name" value="WH_DNA-bd_sf"/>
</dbReference>
<dbReference type="Proteomes" id="UP000683213">
    <property type="component" value="Unassembled WGS sequence"/>
</dbReference>
<dbReference type="InterPro" id="IPR024550">
    <property type="entry name" value="TFIIEa/SarR/Rpc3_HTH_dom"/>
</dbReference>
<dbReference type="GO" id="GO:0006367">
    <property type="term" value="P:transcription initiation at RNA polymerase II promoter"/>
    <property type="evidence" value="ECO:0007669"/>
    <property type="project" value="InterPro"/>
</dbReference>
<evidence type="ECO:0000259" key="5">
    <source>
        <dbReference type="PROSITE" id="PS51344"/>
    </source>
</evidence>
<dbReference type="PROSITE" id="PS51344">
    <property type="entry name" value="HTH_TFE_IIE"/>
    <property type="match status" value="1"/>
</dbReference>
<reference evidence="7" key="2">
    <citation type="submission" date="2021-03" db="EMBL/GenBank/DDBJ databases">
        <authorList>
            <person name="Jaffe A."/>
        </authorList>
    </citation>
    <scope>NUCLEOTIDE SEQUENCE</scope>
    <source>
        <strain evidence="7">RIFCSPHIGHO2_01_FULL_GW2011_AR10_43_9</strain>
    </source>
</reference>
<dbReference type="InterPro" id="IPR017919">
    <property type="entry name" value="TFIIE/TFIIEa_HTH"/>
</dbReference>
<keyword evidence="1 4" id="KW-0805">Transcription regulation</keyword>
<dbReference type="InterPro" id="IPR016481">
    <property type="entry name" value="TF_E_archaea"/>
</dbReference>
<gene>
    <name evidence="4" type="primary">tfe</name>
    <name evidence="6" type="ORF">HA237_00865</name>
    <name evidence="7" type="ORF">J4224_00230</name>
</gene>
<dbReference type="EMBL" id="JAGVWF010000003">
    <property type="protein sequence ID" value="MBS3058837.1"/>
    <property type="molecule type" value="Genomic_DNA"/>
</dbReference>
<dbReference type="Proteomes" id="UP000577419">
    <property type="component" value="Unassembled WGS sequence"/>
</dbReference>
<reference evidence="6" key="1">
    <citation type="journal article" date="2020" name="bioRxiv">
        <title>A rank-normalized archaeal taxonomy based on genome phylogeny resolves widespread incomplete and uneven classifications.</title>
        <authorList>
            <person name="Rinke C."/>
            <person name="Chuvochina M."/>
            <person name="Mussig A.J."/>
            <person name="Chaumeil P.-A."/>
            <person name="Waite D.W."/>
            <person name="Whitman W.B."/>
            <person name="Parks D.H."/>
            <person name="Hugenholtz P."/>
        </authorList>
    </citation>
    <scope>NUCLEOTIDE SEQUENCE</scope>
    <source>
        <strain evidence="6">UBA10011</strain>
    </source>
</reference>
<dbReference type="InterPro" id="IPR002853">
    <property type="entry name" value="TFIIE_asu"/>
</dbReference>
<dbReference type="GO" id="GO:0003677">
    <property type="term" value="F:DNA binding"/>
    <property type="evidence" value="ECO:0007669"/>
    <property type="project" value="UniProtKB-KW"/>
</dbReference>
<evidence type="ECO:0000313" key="6">
    <source>
        <dbReference type="EMBL" id="HIH07900.1"/>
    </source>
</evidence>
<dbReference type="HAMAP" id="MF_01909">
    <property type="entry name" value="TFE_arch"/>
    <property type="match status" value="1"/>
</dbReference>
<accession>A0A7J4ISV3</accession>
<keyword evidence="3 4" id="KW-0804">Transcription</keyword>
<evidence type="ECO:0000256" key="3">
    <source>
        <dbReference type="ARBA" id="ARBA00023163"/>
    </source>
</evidence>
<keyword evidence="2 4" id="KW-0238">DNA-binding</keyword>
<dbReference type="SUPFAM" id="SSF46785">
    <property type="entry name" value="Winged helix' DNA-binding domain"/>
    <property type="match status" value="1"/>
</dbReference>
<evidence type="ECO:0000256" key="2">
    <source>
        <dbReference type="ARBA" id="ARBA00023125"/>
    </source>
</evidence>
<dbReference type="Gene3D" id="1.10.10.10">
    <property type="entry name" value="Winged helix-like DNA-binding domain superfamily/Winged helix DNA-binding domain"/>
    <property type="match status" value="1"/>
</dbReference>
<sequence>MGGRKQNIVDLLITKEFLMNIGGKYAVELVKICEKKKKAITDDEIEKKLPLKITEVRTILNRLHYRGIATYQKTRNNKTGWYSYTWQISTARIAALLLEKQLEEIQRAETKMEFETNYAFFTCKTKCNNFPFEIAAEYQFKCPGCGNSLEATDNQKTLKDMRKKIVFMKNEMDELTKHC</sequence>
<dbReference type="EMBL" id="DUFG01000005">
    <property type="protein sequence ID" value="HIH07900.1"/>
    <property type="molecule type" value="Genomic_DNA"/>
</dbReference>
<reference evidence="7" key="3">
    <citation type="submission" date="2021-05" db="EMBL/GenBank/DDBJ databases">
        <title>Protein family content uncovers lineage relationships and bacterial pathway maintenance mechanisms in DPANN archaea.</title>
        <authorList>
            <person name="Castelle C.J."/>
            <person name="Meheust R."/>
            <person name="Jaffe A.L."/>
            <person name="Seitz K."/>
            <person name="Gong X."/>
            <person name="Baker B.J."/>
            <person name="Banfield J.F."/>
        </authorList>
    </citation>
    <scope>NUCLEOTIDE SEQUENCE</scope>
    <source>
        <strain evidence="7">RIFCSPHIGHO2_01_FULL_GW2011_AR10_43_9</strain>
    </source>
</reference>
<dbReference type="PIRSF" id="PIRSF006373">
    <property type="entry name" value="TF_E_archaea"/>
    <property type="match status" value="1"/>
</dbReference>
<comment type="similarity">
    <text evidence="4">Belongs to the TFE family.</text>
</comment>
<comment type="domain">
    <text evidence="4">The winged helix domain is involved in binding to DNA in the preinitiation complex.</text>
</comment>
<organism evidence="6 8">
    <name type="scientific">Candidatus Iainarchaeum sp</name>
    <dbReference type="NCBI Taxonomy" id="3101447"/>
    <lineage>
        <taxon>Archaea</taxon>
        <taxon>Candidatus Iainarchaeota</taxon>
        <taxon>Candidatus Iainarchaeia</taxon>
        <taxon>Candidatus Iainarchaeales</taxon>
        <taxon>Candidatus Iainarchaeaceae</taxon>
        <taxon>Candidatus Iainarchaeum</taxon>
    </lineage>
</organism>
<evidence type="ECO:0000256" key="1">
    <source>
        <dbReference type="ARBA" id="ARBA00023015"/>
    </source>
</evidence>
<comment type="subunit">
    <text evidence="4">Monomer. Interaction with RNA polymerase subunits RpoF and RpoE is necessary for Tfe stimulatory transcription activity. Able to interact with Tbp and RNA polymerase in the absence of DNA promoter. Interacts both with the preinitiation and elongation complexes.</text>
</comment>
<protein>
    <recommendedName>
        <fullName evidence="4">Transcription factor E</fullName>
        <shortName evidence="4">TFE</shortName>
    </recommendedName>
    <alternativeName>
        <fullName evidence="4">TFIIE subunit alpha homolog</fullName>
    </alternativeName>
    <alternativeName>
        <fullName evidence="4">Transcription initiation factor TFIIE</fullName>
    </alternativeName>
</protein>
<name>A0A7J4ISV3_9ARCH</name>
<evidence type="ECO:0000256" key="4">
    <source>
        <dbReference type="HAMAP-Rule" id="MF_01909"/>
    </source>
</evidence>
<evidence type="ECO:0000313" key="8">
    <source>
        <dbReference type="Proteomes" id="UP000577419"/>
    </source>
</evidence>
<feature type="domain" description="HTH TFE/IIEalpha-type" evidence="5">
    <location>
        <begin position="1"/>
        <end position="94"/>
    </location>
</feature>
<evidence type="ECO:0000313" key="7">
    <source>
        <dbReference type="EMBL" id="MBS3058837.1"/>
    </source>
</evidence>
<dbReference type="AlphaFoldDB" id="A0A7J4ISV3"/>